<dbReference type="EMBL" id="JBHULH010000012">
    <property type="protein sequence ID" value="MFD2568917.1"/>
    <property type="molecule type" value="Genomic_DNA"/>
</dbReference>
<dbReference type="PROSITE" id="PS51257">
    <property type="entry name" value="PROKAR_LIPOPROTEIN"/>
    <property type="match status" value="1"/>
</dbReference>
<sequence>MKKLLYLFPFLFFGCFQPKKQTPIDIKTVHEAYIKKELYGKDSIQLNQERIKLFTQEWNQATSEGPRKMISEFWVTFKLKDSSIRRFKTNKGFITENNDWAFFSISDSTLIQSWWNSPLPYSSPKDFTPLSFIKRISTSLKTEKDTLFLGILMVEKFPIDWVKKEHLEPLFLLLDSKESSGCFFNPHSSYLPNYHDSAEKGGYAAIFIKAFMEKKKVDLGLYSCPKVDNELNKKLRKWWKDYK</sequence>
<keyword evidence="2" id="KW-1185">Reference proteome</keyword>
<accession>A0ABW5LVU4</accession>
<evidence type="ECO:0000313" key="2">
    <source>
        <dbReference type="Proteomes" id="UP001597508"/>
    </source>
</evidence>
<evidence type="ECO:0000313" key="1">
    <source>
        <dbReference type="EMBL" id="MFD2568917.1"/>
    </source>
</evidence>
<evidence type="ECO:0008006" key="3">
    <source>
        <dbReference type="Google" id="ProtNLM"/>
    </source>
</evidence>
<dbReference type="Proteomes" id="UP001597508">
    <property type="component" value="Unassembled WGS sequence"/>
</dbReference>
<name>A0ABW5LVU4_9FLAO</name>
<gene>
    <name evidence="1" type="ORF">ACFSRZ_16195</name>
</gene>
<comment type="caution">
    <text evidence="1">The sequence shown here is derived from an EMBL/GenBank/DDBJ whole genome shotgun (WGS) entry which is preliminary data.</text>
</comment>
<proteinExistence type="predicted"/>
<protein>
    <recommendedName>
        <fullName evidence="3">Lipoprotein</fullName>
    </recommendedName>
</protein>
<dbReference type="RefSeq" id="WP_379667621.1">
    <property type="nucleotide sequence ID" value="NZ_JBHULH010000012.1"/>
</dbReference>
<organism evidence="1 2">
    <name type="scientific">Pseudotenacibaculum haliotis</name>
    <dbReference type="NCBI Taxonomy" id="1862138"/>
    <lineage>
        <taxon>Bacteria</taxon>
        <taxon>Pseudomonadati</taxon>
        <taxon>Bacteroidota</taxon>
        <taxon>Flavobacteriia</taxon>
        <taxon>Flavobacteriales</taxon>
        <taxon>Flavobacteriaceae</taxon>
        <taxon>Pseudotenacibaculum</taxon>
    </lineage>
</organism>
<reference evidence="2" key="1">
    <citation type="journal article" date="2019" name="Int. J. Syst. Evol. Microbiol.">
        <title>The Global Catalogue of Microorganisms (GCM) 10K type strain sequencing project: providing services to taxonomists for standard genome sequencing and annotation.</title>
        <authorList>
            <consortium name="The Broad Institute Genomics Platform"/>
            <consortium name="The Broad Institute Genome Sequencing Center for Infectious Disease"/>
            <person name="Wu L."/>
            <person name="Ma J."/>
        </authorList>
    </citation>
    <scope>NUCLEOTIDE SEQUENCE [LARGE SCALE GENOMIC DNA]</scope>
    <source>
        <strain evidence="2">KCTC 52127</strain>
    </source>
</reference>